<dbReference type="Proteomes" id="UP000575898">
    <property type="component" value="Unassembled WGS sequence"/>
</dbReference>
<evidence type="ECO:0000256" key="10">
    <source>
        <dbReference type="ARBA" id="ARBA00023316"/>
    </source>
</evidence>
<evidence type="ECO:0000313" key="13">
    <source>
        <dbReference type="Proteomes" id="UP000575898"/>
    </source>
</evidence>
<protein>
    <recommendedName>
        <fullName evidence="11">Peptidoglycan glycosyltransferase MrdB</fullName>
        <shortName evidence="11">PGT</shortName>
        <ecNumber evidence="11">2.4.99.28</ecNumber>
    </recommendedName>
    <alternativeName>
        <fullName evidence="11">Cell elongation protein RodA</fullName>
    </alternativeName>
    <alternativeName>
        <fullName evidence="11">Cell wall polymerase</fullName>
    </alternativeName>
    <alternativeName>
        <fullName evidence="11">Peptidoglycan polymerase</fullName>
        <shortName evidence="11">PG polymerase</shortName>
    </alternativeName>
</protein>
<dbReference type="PROSITE" id="PS00428">
    <property type="entry name" value="FTSW_RODA_SPOVE"/>
    <property type="match status" value="1"/>
</dbReference>
<evidence type="ECO:0000256" key="5">
    <source>
        <dbReference type="ARBA" id="ARBA00022692"/>
    </source>
</evidence>
<feature type="transmembrane region" description="Helical" evidence="11">
    <location>
        <begin position="343"/>
        <end position="364"/>
    </location>
</feature>
<evidence type="ECO:0000256" key="4">
    <source>
        <dbReference type="ARBA" id="ARBA00022679"/>
    </source>
</evidence>
<feature type="transmembrane region" description="Helical" evidence="11">
    <location>
        <begin position="310"/>
        <end position="337"/>
    </location>
</feature>
<keyword evidence="13" id="KW-1185">Reference proteome</keyword>
<evidence type="ECO:0000256" key="7">
    <source>
        <dbReference type="ARBA" id="ARBA00022984"/>
    </source>
</evidence>
<gene>
    <name evidence="11" type="primary">mrdB</name>
    <name evidence="11" type="synonym">rodA</name>
    <name evidence="12" type="ORF">HNQ59_001245</name>
</gene>
<dbReference type="InterPro" id="IPR011923">
    <property type="entry name" value="RodA/MrdB"/>
</dbReference>
<comment type="catalytic activity">
    <reaction evidence="11">
        <text>[GlcNAc-(1-&gt;4)-Mur2Ac(oyl-L-Ala-gamma-D-Glu-L-Lys-D-Ala-D-Ala)](n)-di-trans,octa-cis-undecaprenyl diphosphate + beta-D-GlcNAc-(1-&gt;4)-Mur2Ac(oyl-L-Ala-gamma-D-Glu-L-Lys-D-Ala-D-Ala)-di-trans,octa-cis-undecaprenyl diphosphate = [GlcNAc-(1-&gt;4)-Mur2Ac(oyl-L-Ala-gamma-D-Glu-L-Lys-D-Ala-D-Ala)](n+1)-di-trans,octa-cis-undecaprenyl diphosphate + di-trans,octa-cis-undecaprenyl diphosphate + H(+)</text>
        <dbReference type="Rhea" id="RHEA:23708"/>
        <dbReference type="Rhea" id="RHEA-COMP:9602"/>
        <dbReference type="Rhea" id="RHEA-COMP:9603"/>
        <dbReference type="ChEBI" id="CHEBI:15378"/>
        <dbReference type="ChEBI" id="CHEBI:58405"/>
        <dbReference type="ChEBI" id="CHEBI:60033"/>
        <dbReference type="ChEBI" id="CHEBI:78435"/>
        <dbReference type="EC" id="2.4.99.28"/>
    </reaction>
</comment>
<evidence type="ECO:0000256" key="3">
    <source>
        <dbReference type="ARBA" id="ARBA00022676"/>
    </source>
</evidence>
<evidence type="ECO:0000256" key="1">
    <source>
        <dbReference type="ARBA" id="ARBA00004141"/>
    </source>
</evidence>
<evidence type="ECO:0000256" key="2">
    <source>
        <dbReference type="ARBA" id="ARBA00022475"/>
    </source>
</evidence>
<keyword evidence="5 11" id="KW-0812">Transmembrane</keyword>
<dbReference type="GO" id="GO:0051301">
    <property type="term" value="P:cell division"/>
    <property type="evidence" value="ECO:0007669"/>
    <property type="project" value="InterPro"/>
</dbReference>
<dbReference type="GO" id="GO:0071555">
    <property type="term" value="P:cell wall organization"/>
    <property type="evidence" value="ECO:0007669"/>
    <property type="project" value="UniProtKB-KW"/>
</dbReference>
<dbReference type="PANTHER" id="PTHR30474:SF1">
    <property type="entry name" value="PEPTIDOGLYCAN GLYCOSYLTRANSFERASE MRDB"/>
    <property type="match status" value="1"/>
</dbReference>
<dbReference type="RefSeq" id="WP_184036528.1">
    <property type="nucleotide sequence ID" value="NZ_JACHHY010000006.1"/>
</dbReference>
<dbReference type="GO" id="GO:0008360">
    <property type="term" value="P:regulation of cell shape"/>
    <property type="evidence" value="ECO:0007669"/>
    <property type="project" value="UniProtKB-KW"/>
</dbReference>
<dbReference type="HAMAP" id="MF_02079">
    <property type="entry name" value="PGT_RodA"/>
    <property type="match status" value="1"/>
</dbReference>
<dbReference type="NCBIfam" id="TIGR02210">
    <property type="entry name" value="rodA_shape"/>
    <property type="match status" value="1"/>
</dbReference>
<proteinExistence type="inferred from homology"/>
<comment type="similarity">
    <text evidence="11">Belongs to the SEDS family. MrdB/RodA subfamily.</text>
</comment>
<feature type="transmembrane region" description="Helical" evidence="11">
    <location>
        <begin position="277"/>
        <end position="298"/>
    </location>
</feature>
<feature type="transmembrane region" description="Helical" evidence="11">
    <location>
        <begin position="137"/>
        <end position="155"/>
    </location>
</feature>
<dbReference type="InterPro" id="IPR001182">
    <property type="entry name" value="FtsW/RodA"/>
</dbReference>
<keyword evidence="11" id="KW-0997">Cell inner membrane</keyword>
<name>A0A840MHT8_9PROT</name>
<keyword evidence="2 11" id="KW-1003">Cell membrane</keyword>
<evidence type="ECO:0000256" key="9">
    <source>
        <dbReference type="ARBA" id="ARBA00023136"/>
    </source>
</evidence>
<sequence length="373" mass="40740">MKIDLKQIWRRLVMHLDGPLLILGTILISVNLVALYSASNQSTDKIIAQLTNMSVAVTVMWVAANISPQRMMLFAPPLYLLGFILLIGVAVAGDVVNGARRWLHIGVTRIQPSEIMKIAMPMMLAWYFDRREASLKIKDFLIATIIMLLPVALILKQPDLGTAILVGAASFYILFLAGLSWYVVLGLVLAGVSGIYFVTHWDLCIQLFHDYQCRRVATMIDPMADPLGDGYHTIQGTIAIGSGGIFGKGWLAGTQTHLDFIPERTTDFIFAVFAEEFGLVGNCLLLILYLAIIGRGLYISARAANLFGRLLAGSIALSFFTYAFVNMGMVSGILPVVGVPLPMVSYGGTALVTLSLGFGILMSIHSHRKMLQS</sequence>
<dbReference type="AlphaFoldDB" id="A0A840MHT8"/>
<keyword evidence="6 11" id="KW-0133">Cell shape</keyword>
<comment type="subcellular location">
    <subcellularLocation>
        <location evidence="11">Cell inner membrane</location>
        <topology evidence="11">Multi-pass membrane protein</topology>
    </subcellularLocation>
    <subcellularLocation>
        <location evidence="1">Membrane</location>
        <topology evidence="1">Multi-pass membrane protein</topology>
    </subcellularLocation>
</comment>
<keyword evidence="4 11" id="KW-0808">Transferase</keyword>
<dbReference type="EC" id="2.4.99.28" evidence="11"/>
<dbReference type="GO" id="GO:0032153">
    <property type="term" value="C:cell division site"/>
    <property type="evidence" value="ECO:0007669"/>
    <property type="project" value="TreeGrafter"/>
</dbReference>
<feature type="transmembrane region" description="Helical" evidence="11">
    <location>
        <begin position="78"/>
        <end position="96"/>
    </location>
</feature>
<evidence type="ECO:0000256" key="6">
    <source>
        <dbReference type="ARBA" id="ARBA00022960"/>
    </source>
</evidence>
<keyword evidence="3 11" id="KW-0328">Glycosyltransferase</keyword>
<evidence type="ECO:0000256" key="11">
    <source>
        <dbReference type="HAMAP-Rule" id="MF_02079"/>
    </source>
</evidence>
<dbReference type="Pfam" id="PF01098">
    <property type="entry name" value="FTSW_RODA_SPOVE"/>
    <property type="match status" value="1"/>
</dbReference>
<evidence type="ECO:0000313" key="12">
    <source>
        <dbReference type="EMBL" id="MBB5017960.1"/>
    </source>
</evidence>
<reference evidence="12 13" key="1">
    <citation type="submission" date="2020-08" db="EMBL/GenBank/DDBJ databases">
        <title>Genomic Encyclopedia of Type Strains, Phase IV (KMG-IV): sequencing the most valuable type-strain genomes for metagenomic binning, comparative biology and taxonomic classification.</title>
        <authorList>
            <person name="Goeker M."/>
        </authorList>
    </citation>
    <scope>NUCLEOTIDE SEQUENCE [LARGE SCALE GENOMIC DNA]</scope>
    <source>
        <strain evidence="12 13">DSM 27165</strain>
    </source>
</reference>
<evidence type="ECO:0000256" key="8">
    <source>
        <dbReference type="ARBA" id="ARBA00022989"/>
    </source>
</evidence>
<dbReference type="UniPathway" id="UPA00219"/>
<keyword evidence="10 11" id="KW-0961">Cell wall biogenesis/degradation</keyword>
<keyword evidence="7 11" id="KW-0573">Peptidoglycan synthesis</keyword>
<dbReference type="PANTHER" id="PTHR30474">
    <property type="entry name" value="CELL CYCLE PROTEIN"/>
    <property type="match status" value="1"/>
</dbReference>
<dbReference type="GO" id="GO:0009252">
    <property type="term" value="P:peptidoglycan biosynthetic process"/>
    <property type="evidence" value="ECO:0007669"/>
    <property type="project" value="UniProtKB-UniRule"/>
</dbReference>
<feature type="transmembrane region" description="Helical" evidence="11">
    <location>
        <begin position="12"/>
        <end position="34"/>
    </location>
</feature>
<dbReference type="GO" id="GO:0008955">
    <property type="term" value="F:peptidoglycan glycosyltransferase activity"/>
    <property type="evidence" value="ECO:0007669"/>
    <property type="project" value="UniProtKB-UniRule"/>
</dbReference>
<keyword evidence="9 11" id="KW-0472">Membrane</keyword>
<organism evidence="12 13">
    <name type="scientific">Chitinivorax tropicus</name>
    <dbReference type="NCBI Taxonomy" id="714531"/>
    <lineage>
        <taxon>Bacteria</taxon>
        <taxon>Pseudomonadati</taxon>
        <taxon>Pseudomonadota</taxon>
        <taxon>Betaproteobacteria</taxon>
        <taxon>Chitinivorax</taxon>
    </lineage>
</organism>
<comment type="function">
    <text evidence="11">Peptidoglycan polymerase that is essential for cell wall elongation.</text>
</comment>
<keyword evidence="8 11" id="KW-1133">Transmembrane helix</keyword>
<dbReference type="InterPro" id="IPR018365">
    <property type="entry name" value="Cell_cycle_FtsW-rel_CS"/>
</dbReference>
<dbReference type="EMBL" id="JACHHY010000006">
    <property type="protein sequence ID" value="MBB5017960.1"/>
    <property type="molecule type" value="Genomic_DNA"/>
</dbReference>
<accession>A0A840MHT8</accession>
<feature type="transmembrane region" description="Helical" evidence="11">
    <location>
        <begin position="162"/>
        <end position="184"/>
    </location>
</feature>
<comment type="pathway">
    <text evidence="11">Cell wall biogenesis; peptidoglycan biosynthesis.</text>
</comment>
<comment type="caution">
    <text evidence="12">The sequence shown here is derived from an EMBL/GenBank/DDBJ whole genome shotgun (WGS) entry which is preliminary data.</text>
</comment>
<dbReference type="GO" id="GO:0015648">
    <property type="term" value="F:lipid-linked peptidoglycan transporter activity"/>
    <property type="evidence" value="ECO:0007669"/>
    <property type="project" value="TreeGrafter"/>
</dbReference>
<dbReference type="GO" id="GO:0005886">
    <property type="term" value="C:plasma membrane"/>
    <property type="evidence" value="ECO:0007669"/>
    <property type="project" value="UniProtKB-SubCell"/>
</dbReference>